<feature type="region of interest" description="Disordered" evidence="1">
    <location>
        <begin position="60"/>
        <end position="95"/>
    </location>
</feature>
<dbReference type="AlphaFoldDB" id="A0A0K1PMC0"/>
<dbReference type="STRING" id="1391654.AKJ09_01339"/>
<reference evidence="2 3" key="1">
    <citation type="submission" date="2015-08" db="EMBL/GenBank/DDBJ databases">
        <authorList>
            <person name="Babu N.S."/>
            <person name="Beckwith C.J."/>
            <person name="Beseler K.G."/>
            <person name="Brison A."/>
            <person name="Carone J.V."/>
            <person name="Caskin T.P."/>
            <person name="Diamond M."/>
            <person name="Durham M.E."/>
            <person name="Foxe J.M."/>
            <person name="Go M."/>
            <person name="Henderson B.A."/>
            <person name="Jones I.B."/>
            <person name="McGettigan J.A."/>
            <person name="Micheletti S.J."/>
            <person name="Nasrallah M.E."/>
            <person name="Ortiz D."/>
            <person name="Piller C.R."/>
            <person name="Privatt S.R."/>
            <person name="Schneider S.L."/>
            <person name="Sharp S."/>
            <person name="Smith T.C."/>
            <person name="Stanton J.D."/>
            <person name="Ullery H.E."/>
            <person name="Wilson R.J."/>
            <person name="Serrano M.G."/>
            <person name="Buck G."/>
            <person name="Lee V."/>
            <person name="Wang Y."/>
            <person name="Carvalho R."/>
            <person name="Voegtly L."/>
            <person name="Shi R."/>
            <person name="Duckworth R."/>
            <person name="Johnson A."/>
            <person name="Loviza R."/>
            <person name="Walstead R."/>
            <person name="Shah Z."/>
            <person name="Kiflezghi M."/>
            <person name="Wade K."/>
            <person name="Ball S.L."/>
            <person name="Bradley K.W."/>
            <person name="Asai D.J."/>
            <person name="Bowman C.A."/>
            <person name="Russell D.A."/>
            <person name="Pope W.H."/>
            <person name="Jacobs-Sera D."/>
            <person name="Hendrix R.W."/>
            <person name="Hatfull G.F."/>
        </authorList>
    </citation>
    <scope>NUCLEOTIDE SEQUENCE [LARGE SCALE GENOMIC DNA]</scope>
    <source>
        <strain evidence="2 3">DSM 27648</strain>
    </source>
</reference>
<dbReference type="PANTHER" id="PTHR39185:SF1">
    <property type="entry name" value="SWARMING MOTILITY PROTEIN SWRD"/>
    <property type="match status" value="1"/>
</dbReference>
<evidence type="ECO:0000313" key="2">
    <source>
        <dbReference type="EMBL" id="AKU94675.1"/>
    </source>
</evidence>
<evidence type="ECO:0008006" key="4">
    <source>
        <dbReference type="Google" id="ProtNLM"/>
    </source>
</evidence>
<dbReference type="Proteomes" id="UP000064967">
    <property type="component" value="Chromosome"/>
</dbReference>
<sequence length="95" mass="10313">MLKLTRLNKQTVVVNPDHIHAADATPDTTLRMSSGECLIVRETLDELIDQVVAFRRRVRHPFGASPTDGDASGVAPVTERHGHDASEISGKEGGR</sequence>
<proteinExistence type="predicted"/>
<dbReference type="InterPro" id="IPR009384">
    <property type="entry name" value="SwrD-like"/>
</dbReference>
<name>A0A0K1PMC0_9BACT</name>
<dbReference type="EMBL" id="CP012333">
    <property type="protein sequence ID" value="AKU94675.1"/>
    <property type="molecule type" value="Genomic_DNA"/>
</dbReference>
<dbReference type="RefSeq" id="WP_146646235.1">
    <property type="nucleotide sequence ID" value="NZ_CP012333.1"/>
</dbReference>
<dbReference type="Pfam" id="PF06289">
    <property type="entry name" value="FlbD"/>
    <property type="match status" value="1"/>
</dbReference>
<dbReference type="OrthoDB" id="9799862at2"/>
<evidence type="ECO:0000256" key="1">
    <source>
        <dbReference type="SAM" id="MobiDB-lite"/>
    </source>
</evidence>
<accession>A0A0K1PMC0</accession>
<evidence type="ECO:0000313" key="3">
    <source>
        <dbReference type="Proteomes" id="UP000064967"/>
    </source>
</evidence>
<dbReference type="PANTHER" id="PTHR39185">
    <property type="entry name" value="SWARMING MOTILITY PROTEIN SWRD"/>
    <property type="match status" value="1"/>
</dbReference>
<protein>
    <recommendedName>
        <fullName evidence="4">Flagellar protein FlbD</fullName>
    </recommendedName>
</protein>
<keyword evidence="3" id="KW-1185">Reference proteome</keyword>
<dbReference type="KEGG" id="llu:AKJ09_01339"/>
<gene>
    <name evidence="2" type="ORF">AKJ09_01339</name>
</gene>
<organism evidence="2 3">
    <name type="scientific">Labilithrix luteola</name>
    <dbReference type="NCBI Taxonomy" id="1391654"/>
    <lineage>
        <taxon>Bacteria</taxon>
        <taxon>Pseudomonadati</taxon>
        <taxon>Myxococcota</taxon>
        <taxon>Polyangia</taxon>
        <taxon>Polyangiales</taxon>
        <taxon>Labilitrichaceae</taxon>
        <taxon>Labilithrix</taxon>
    </lineage>
</organism>
<feature type="compositionally biased region" description="Basic and acidic residues" evidence="1">
    <location>
        <begin position="78"/>
        <end position="95"/>
    </location>
</feature>